<feature type="domain" description="Transglutaminase-like" evidence="1">
    <location>
        <begin position="43"/>
        <end position="144"/>
    </location>
</feature>
<dbReference type="Pfam" id="PF01841">
    <property type="entry name" value="Transglut_core"/>
    <property type="match status" value="1"/>
</dbReference>
<accession>A0A484F5D7</accession>
<name>A0A484F5D7_9EURY</name>
<evidence type="ECO:0000313" key="2">
    <source>
        <dbReference type="EMBL" id="TDQ70980.1"/>
    </source>
</evidence>
<dbReference type="EMBL" id="SNYS01000005">
    <property type="protein sequence ID" value="TDQ70980.1"/>
    <property type="molecule type" value="Genomic_DNA"/>
</dbReference>
<dbReference type="Proteomes" id="UP000294855">
    <property type="component" value="Unassembled WGS sequence"/>
</dbReference>
<dbReference type="AlphaFoldDB" id="A0A484F5D7"/>
<dbReference type="InterPro" id="IPR038765">
    <property type="entry name" value="Papain-like_cys_pep_sf"/>
</dbReference>
<organism evidence="2 3">
    <name type="scientific">Methanimicrococcus blatticola</name>
    <dbReference type="NCBI Taxonomy" id="91560"/>
    <lineage>
        <taxon>Archaea</taxon>
        <taxon>Methanobacteriati</taxon>
        <taxon>Methanobacteriota</taxon>
        <taxon>Stenosarchaea group</taxon>
        <taxon>Methanomicrobia</taxon>
        <taxon>Methanosarcinales</taxon>
        <taxon>Methanosarcinaceae</taxon>
        <taxon>Methanimicrococcus</taxon>
    </lineage>
</organism>
<sequence length="236" mass="26784">MKIVIEMKLIPESENLSDYLAETEIIDFSDSDIMAVSDRLNTQSVDKIDLMKRIYEFVRDEISHSANISEQIVTLKASEVLKEKHGICFAKSHLLAALYRLNGIPTGFCYQKLILDDETAPFLIFHGLCGVYVKETDIWVRLDPRGNKAGIDARFSLNPNDEKIAFVVRPEFGEEDFHTVYPNPAPEVIQALTENKTREELWTNLPVKIYGKSSENDGNGNDGDNKSGWHNICERC</sequence>
<dbReference type="RefSeq" id="WP_223610927.1">
    <property type="nucleotide sequence ID" value="NZ_JAHDUW010000001.1"/>
</dbReference>
<gene>
    <name evidence="2" type="ORF">C7391_0078</name>
</gene>
<proteinExistence type="predicted"/>
<evidence type="ECO:0000313" key="3">
    <source>
        <dbReference type="Proteomes" id="UP000294855"/>
    </source>
</evidence>
<dbReference type="PANTHER" id="PTHR33490">
    <property type="entry name" value="BLR5614 PROTEIN-RELATED"/>
    <property type="match status" value="1"/>
</dbReference>
<protein>
    <submittedName>
        <fullName evidence="2">Transglutaminase superfamily protein</fullName>
    </submittedName>
</protein>
<evidence type="ECO:0000259" key="1">
    <source>
        <dbReference type="Pfam" id="PF01841"/>
    </source>
</evidence>
<comment type="caution">
    <text evidence="2">The sequence shown here is derived from an EMBL/GenBank/DDBJ whole genome shotgun (WGS) entry which is preliminary data.</text>
</comment>
<dbReference type="PANTHER" id="PTHR33490:SF3">
    <property type="entry name" value="CONSERVED INTEGRAL MEMBRANE PROTEIN"/>
    <property type="match status" value="1"/>
</dbReference>
<dbReference type="InterPro" id="IPR002931">
    <property type="entry name" value="Transglutaminase-like"/>
</dbReference>
<reference evidence="2 3" key="1">
    <citation type="submission" date="2019-03" db="EMBL/GenBank/DDBJ databases">
        <title>Genomic Encyclopedia of Type Strains, Phase IV (KMG-IV): sequencing the most valuable type-strain genomes for metagenomic binning, comparative biology and taxonomic classification.</title>
        <authorList>
            <person name="Goeker M."/>
        </authorList>
    </citation>
    <scope>NUCLEOTIDE SEQUENCE [LARGE SCALE GENOMIC DNA]</scope>
    <source>
        <strain evidence="2 3">DSM 13328</strain>
    </source>
</reference>
<dbReference type="Gene3D" id="3.10.620.30">
    <property type="match status" value="1"/>
</dbReference>
<keyword evidence="3" id="KW-1185">Reference proteome</keyword>
<dbReference type="SUPFAM" id="SSF54001">
    <property type="entry name" value="Cysteine proteinases"/>
    <property type="match status" value="1"/>
</dbReference>